<feature type="compositionally biased region" description="Pro residues" evidence="1">
    <location>
        <begin position="1032"/>
        <end position="1080"/>
    </location>
</feature>
<feature type="compositionally biased region" description="Polar residues" evidence="1">
    <location>
        <begin position="854"/>
        <end position="863"/>
    </location>
</feature>
<dbReference type="Proteomes" id="UP000799437">
    <property type="component" value="Unassembled WGS sequence"/>
</dbReference>
<feature type="compositionally biased region" description="Low complexity" evidence="1">
    <location>
        <begin position="757"/>
        <end position="773"/>
    </location>
</feature>
<keyword evidence="2" id="KW-0732">Signal</keyword>
<dbReference type="GeneID" id="54486549"/>
<feature type="compositionally biased region" description="Basic and acidic residues" evidence="1">
    <location>
        <begin position="827"/>
        <end position="838"/>
    </location>
</feature>
<proteinExistence type="predicted"/>
<feature type="compositionally biased region" description="Pro residues" evidence="1">
    <location>
        <begin position="1088"/>
        <end position="1098"/>
    </location>
</feature>
<evidence type="ECO:0000313" key="4">
    <source>
        <dbReference type="Proteomes" id="UP000799437"/>
    </source>
</evidence>
<feature type="compositionally biased region" description="Acidic residues" evidence="1">
    <location>
        <begin position="637"/>
        <end position="651"/>
    </location>
</feature>
<feature type="compositionally biased region" description="Polar residues" evidence="1">
    <location>
        <begin position="880"/>
        <end position="898"/>
    </location>
</feature>
<evidence type="ECO:0000256" key="1">
    <source>
        <dbReference type="SAM" id="MobiDB-lite"/>
    </source>
</evidence>
<feature type="region of interest" description="Disordered" evidence="1">
    <location>
        <begin position="616"/>
        <end position="670"/>
    </location>
</feature>
<accession>A0A6A6W7N9</accession>
<protein>
    <submittedName>
        <fullName evidence="3">Uncharacterized protein</fullName>
    </submittedName>
</protein>
<feature type="compositionally biased region" description="Low complexity" evidence="1">
    <location>
        <begin position="941"/>
        <end position="965"/>
    </location>
</feature>
<feature type="signal peptide" evidence="2">
    <location>
        <begin position="1"/>
        <end position="16"/>
    </location>
</feature>
<feature type="region of interest" description="Disordered" evidence="1">
    <location>
        <begin position="999"/>
        <end position="1123"/>
    </location>
</feature>
<feature type="region of interest" description="Disordered" evidence="1">
    <location>
        <begin position="284"/>
        <end position="388"/>
    </location>
</feature>
<evidence type="ECO:0000256" key="2">
    <source>
        <dbReference type="SAM" id="SignalP"/>
    </source>
</evidence>
<feature type="chain" id="PRO_5025453480" evidence="2">
    <location>
        <begin position="17"/>
        <end position="1123"/>
    </location>
</feature>
<dbReference type="EMBL" id="ML996572">
    <property type="protein sequence ID" value="KAF2757896.1"/>
    <property type="molecule type" value="Genomic_DNA"/>
</dbReference>
<feature type="compositionally biased region" description="Polar residues" evidence="1">
    <location>
        <begin position="743"/>
        <end position="755"/>
    </location>
</feature>
<feature type="compositionally biased region" description="Polar residues" evidence="1">
    <location>
        <begin position="1105"/>
        <end position="1117"/>
    </location>
</feature>
<feature type="region of interest" description="Disordered" evidence="1">
    <location>
        <begin position="719"/>
        <end position="987"/>
    </location>
</feature>
<dbReference type="RefSeq" id="XP_033600347.1">
    <property type="nucleotide sequence ID" value="XM_033745495.1"/>
</dbReference>
<keyword evidence="4" id="KW-1185">Reference proteome</keyword>
<feature type="compositionally biased region" description="Acidic residues" evidence="1">
    <location>
        <begin position="1019"/>
        <end position="1031"/>
    </location>
</feature>
<name>A0A6A6W7N9_9PEZI</name>
<feature type="compositionally biased region" description="Polar residues" evidence="1">
    <location>
        <begin position="284"/>
        <end position="294"/>
    </location>
</feature>
<feature type="compositionally biased region" description="Polar residues" evidence="1">
    <location>
        <begin position="774"/>
        <end position="783"/>
    </location>
</feature>
<sequence length="1123" mass="119596">MLPLLVLLVGLSLSIFSTIDQNIPWLRPELFALVKQIAHTLTRPQQLPSPPGTLGPPTPAPGTPIAAMSRESFVIGCLSRVNATLEQCLEHIGWSTHLPQPVDVKTPSGDALVDDCSCWTAHIRFFLVVAGLVLLSAALYSRCCCTRKLPPPLPQPEPIDIEFAIKQATTTAAYPPSIPPPSSRVPLGRDGAPFRFAPDSHHVQRPTAPSIPHCGPAHEAIEEATREGIPERTAIEVLPNGAESDKEPFKPSSDVILARHLERRGESIARSSNWRRRTVIRSAITPTAPDQSGATPHDSPPVTGAGPTKVDGGESDSPAPAKPASVHQDERPGNGASNPIVTSSPLGVVPRAQAQGTETTSEAREEEQTSPASIEPGFPKANGSVEDLPVSDETVPLELIELLEVLPTQEEHDGEVPLDVVESGTMTKEQKEEEEEEMFWRRAVDPEYVEGGQEESYYFQPSEEGGLVVGSVEPQFSPPERLEEIVVAQAASEEEARASEEDPLAVETAGLSLPDRAEVVESAAGEPGFPKAEGSGSILSDLETVVDSSMVDGDEDSFPITDRHQVPSGHEVVDTPMDDEDGAVQPPAQQRQPIFTYNSTPLLSHGRFFARGQRAPEQVSTEEHSALVGPEGTAMELEPEVEEEVEMEVEVEETRNASSGSGPPSNPYSLEYMDWLGRQLSIRHGIIRPDETDNMDIDAPASTSTIVFRASDYFPTRAAARVQDQGPASPAPSAGNVPYPGHTFNTTPARAQQQRFAPVARSSPAAAASAQASLRTPTLSYEQWQGIGPDPPSYMTPESPFGGDSSDEDEDEAVDFADRYNWATTDDTPRDREEERGWELFMESAAWRGPRTQGVEQRTSSQTGGEGGNVSAPEEVMGQAGSTSGNNNTITPSAEPCQTSTPADTPASDPTPTDKISPSAPTTTTTQAKKRRISDVDVDADASSSSSTSPPSPTDTITTTGGASSKGKKTARITTAADTHHEPDPARLYLYDIATRVPEDEIPSLNEIEEMERLVGMFSDDEEEEESDEDAPPPPPPPPPPPTAPPAPTAPTAPPAPPAAPTAPPPAAAPPSNTSPPPPETVTTSSPSPLPPSSPPAPARKKPNTRSTRPQPGTASSGVRRKG</sequence>
<reference evidence="3" key="1">
    <citation type="journal article" date="2020" name="Stud. Mycol.">
        <title>101 Dothideomycetes genomes: a test case for predicting lifestyles and emergence of pathogens.</title>
        <authorList>
            <person name="Haridas S."/>
            <person name="Albert R."/>
            <person name="Binder M."/>
            <person name="Bloem J."/>
            <person name="Labutti K."/>
            <person name="Salamov A."/>
            <person name="Andreopoulos B."/>
            <person name="Baker S."/>
            <person name="Barry K."/>
            <person name="Bills G."/>
            <person name="Bluhm B."/>
            <person name="Cannon C."/>
            <person name="Castanera R."/>
            <person name="Culley D."/>
            <person name="Daum C."/>
            <person name="Ezra D."/>
            <person name="Gonzalez J."/>
            <person name="Henrissat B."/>
            <person name="Kuo A."/>
            <person name="Liang C."/>
            <person name="Lipzen A."/>
            <person name="Lutzoni F."/>
            <person name="Magnuson J."/>
            <person name="Mondo S."/>
            <person name="Nolan M."/>
            <person name="Ohm R."/>
            <person name="Pangilinan J."/>
            <person name="Park H.-J."/>
            <person name="Ramirez L."/>
            <person name="Alfaro M."/>
            <person name="Sun H."/>
            <person name="Tritt A."/>
            <person name="Yoshinaga Y."/>
            <person name="Zwiers L.-H."/>
            <person name="Turgeon B."/>
            <person name="Goodwin S."/>
            <person name="Spatafora J."/>
            <person name="Crous P."/>
            <person name="Grigoriev I."/>
        </authorList>
    </citation>
    <scope>NUCLEOTIDE SEQUENCE</scope>
    <source>
        <strain evidence="3">CBS 121739</strain>
    </source>
</reference>
<dbReference type="AlphaFoldDB" id="A0A6A6W7N9"/>
<feature type="compositionally biased region" description="Polar residues" evidence="1">
    <location>
        <begin position="335"/>
        <end position="345"/>
    </location>
</feature>
<organism evidence="3 4">
    <name type="scientific">Pseudovirgaria hyperparasitica</name>
    <dbReference type="NCBI Taxonomy" id="470096"/>
    <lineage>
        <taxon>Eukaryota</taxon>
        <taxon>Fungi</taxon>
        <taxon>Dikarya</taxon>
        <taxon>Ascomycota</taxon>
        <taxon>Pezizomycotina</taxon>
        <taxon>Dothideomycetes</taxon>
        <taxon>Dothideomycetes incertae sedis</taxon>
        <taxon>Acrospermales</taxon>
        <taxon>Acrospermaceae</taxon>
        <taxon>Pseudovirgaria</taxon>
    </lineage>
</organism>
<feature type="compositionally biased region" description="Low complexity" evidence="1">
    <location>
        <begin position="899"/>
        <end position="914"/>
    </location>
</feature>
<evidence type="ECO:0000313" key="3">
    <source>
        <dbReference type="EMBL" id="KAF2757896.1"/>
    </source>
</evidence>
<gene>
    <name evidence="3" type="ORF">EJ05DRAFT_485976</name>
</gene>
<feature type="compositionally biased region" description="Acidic residues" evidence="1">
    <location>
        <begin position="805"/>
        <end position="815"/>
    </location>
</feature>